<dbReference type="SUPFAM" id="SSF56176">
    <property type="entry name" value="FAD-binding/transporter-associated domain-like"/>
    <property type="match status" value="1"/>
</dbReference>
<sequence>MACEKLHSELPGKVTLPSDENYDNRANAYHFLSARQRPQCIVSPSSAEDVSVALKVLRGFPDISFAIKSGGHSPHPDVANTNNGVVINLEGLDSIARSSDREDVYELGAGVTWGKVYEVLSKEKRSASGSRECTVGVGGFVTGGGLTYFSPERGFACDDVVNMQVVLASGDIVETNKTTNADLFRALKGSRSNVGIVTRVDIITHARDNIWGGAIMYPATTEDAQLEAFWDFKSSGIYDPHAQVEVSFIYSAAMGCSFVSNNHWYGQHIENPPTFKRFQDIKDQMTNTMRLETIDVFAKELSKYGPKDQHAVYVTTTFTLTPTIMKKINSLWNATSATLSTTQNILSVITYQQCPPPPPADAPNAMGFPATSKPHESLIIFIASLYWDLAADSDFVRQTSRDLMDKIEEATKAEGAFHLFKYMNYAAPWQNVLESYGNEAHDALKDVSAKYDPEGLFQRQALGFKL</sequence>
<accession>A0A6A6TKD0</accession>
<keyword evidence="4" id="KW-0560">Oxidoreductase</keyword>
<dbReference type="InterPro" id="IPR036318">
    <property type="entry name" value="FAD-bd_PCMH-like_sf"/>
</dbReference>
<feature type="domain" description="FAD-binding PCMH-type" evidence="5">
    <location>
        <begin position="34"/>
        <end position="207"/>
    </location>
</feature>
<keyword evidence="2" id="KW-0285">Flavoprotein</keyword>
<evidence type="ECO:0000313" key="6">
    <source>
        <dbReference type="EMBL" id="KAF2659084.1"/>
    </source>
</evidence>
<reference evidence="6" key="1">
    <citation type="journal article" date="2020" name="Stud. Mycol.">
        <title>101 Dothideomycetes genomes: a test case for predicting lifestyles and emergence of pathogens.</title>
        <authorList>
            <person name="Haridas S."/>
            <person name="Albert R."/>
            <person name="Binder M."/>
            <person name="Bloem J."/>
            <person name="Labutti K."/>
            <person name="Salamov A."/>
            <person name="Andreopoulos B."/>
            <person name="Baker S."/>
            <person name="Barry K."/>
            <person name="Bills G."/>
            <person name="Bluhm B."/>
            <person name="Cannon C."/>
            <person name="Castanera R."/>
            <person name="Culley D."/>
            <person name="Daum C."/>
            <person name="Ezra D."/>
            <person name="Gonzalez J."/>
            <person name="Henrissat B."/>
            <person name="Kuo A."/>
            <person name="Liang C."/>
            <person name="Lipzen A."/>
            <person name="Lutzoni F."/>
            <person name="Magnuson J."/>
            <person name="Mondo S."/>
            <person name="Nolan M."/>
            <person name="Ohm R."/>
            <person name="Pangilinan J."/>
            <person name="Park H.-J."/>
            <person name="Ramirez L."/>
            <person name="Alfaro M."/>
            <person name="Sun H."/>
            <person name="Tritt A."/>
            <person name="Yoshinaga Y."/>
            <person name="Zwiers L.-H."/>
            <person name="Turgeon B."/>
            <person name="Goodwin S."/>
            <person name="Spatafora J."/>
            <person name="Crous P."/>
            <person name="Grigoriev I."/>
        </authorList>
    </citation>
    <scope>NUCLEOTIDE SEQUENCE</scope>
    <source>
        <strain evidence="6">CBS 122681</strain>
    </source>
</reference>
<dbReference type="AlphaFoldDB" id="A0A6A6TKD0"/>
<organism evidence="6 7">
    <name type="scientific">Lophiostoma macrostomum CBS 122681</name>
    <dbReference type="NCBI Taxonomy" id="1314788"/>
    <lineage>
        <taxon>Eukaryota</taxon>
        <taxon>Fungi</taxon>
        <taxon>Dikarya</taxon>
        <taxon>Ascomycota</taxon>
        <taxon>Pezizomycotina</taxon>
        <taxon>Dothideomycetes</taxon>
        <taxon>Pleosporomycetidae</taxon>
        <taxon>Pleosporales</taxon>
        <taxon>Lophiostomataceae</taxon>
        <taxon>Lophiostoma</taxon>
    </lineage>
</organism>
<gene>
    <name evidence="6" type="ORF">K491DRAFT_755551</name>
</gene>
<keyword evidence="7" id="KW-1185">Reference proteome</keyword>
<dbReference type="Pfam" id="PF01565">
    <property type="entry name" value="FAD_binding_4"/>
    <property type="match status" value="1"/>
</dbReference>
<evidence type="ECO:0000256" key="3">
    <source>
        <dbReference type="ARBA" id="ARBA00022827"/>
    </source>
</evidence>
<dbReference type="OrthoDB" id="2151789at2759"/>
<evidence type="ECO:0000259" key="5">
    <source>
        <dbReference type="PROSITE" id="PS51387"/>
    </source>
</evidence>
<evidence type="ECO:0000256" key="1">
    <source>
        <dbReference type="ARBA" id="ARBA00005466"/>
    </source>
</evidence>
<comment type="similarity">
    <text evidence="1">Belongs to the oxygen-dependent FAD-linked oxidoreductase family.</text>
</comment>
<dbReference type="PANTHER" id="PTHR42973:SF28">
    <property type="entry name" value="FAD-BINDING PCMH-TYPE DOMAIN-CONTAINING PROTEIN"/>
    <property type="match status" value="1"/>
</dbReference>
<dbReference type="EMBL" id="MU004309">
    <property type="protein sequence ID" value="KAF2659084.1"/>
    <property type="molecule type" value="Genomic_DNA"/>
</dbReference>
<dbReference type="Proteomes" id="UP000799324">
    <property type="component" value="Unassembled WGS sequence"/>
</dbReference>
<dbReference type="InterPro" id="IPR006094">
    <property type="entry name" value="Oxid_FAD_bind_N"/>
</dbReference>
<proteinExistence type="inferred from homology"/>
<evidence type="ECO:0000313" key="7">
    <source>
        <dbReference type="Proteomes" id="UP000799324"/>
    </source>
</evidence>
<dbReference type="GO" id="GO:0016491">
    <property type="term" value="F:oxidoreductase activity"/>
    <property type="evidence" value="ECO:0007669"/>
    <property type="project" value="UniProtKB-KW"/>
</dbReference>
<dbReference type="InterPro" id="IPR016169">
    <property type="entry name" value="FAD-bd_PCMH_sub2"/>
</dbReference>
<evidence type="ECO:0000256" key="2">
    <source>
        <dbReference type="ARBA" id="ARBA00022630"/>
    </source>
</evidence>
<dbReference type="GO" id="GO:0071949">
    <property type="term" value="F:FAD binding"/>
    <property type="evidence" value="ECO:0007669"/>
    <property type="project" value="InterPro"/>
</dbReference>
<dbReference type="PROSITE" id="PS51387">
    <property type="entry name" value="FAD_PCMH"/>
    <property type="match status" value="1"/>
</dbReference>
<dbReference type="InterPro" id="IPR050416">
    <property type="entry name" value="FAD-linked_Oxidoreductase"/>
</dbReference>
<name>A0A6A6TKD0_9PLEO</name>
<protein>
    <submittedName>
        <fullName evidence="6">FAD-binding domain-containing protein</fullName>
    </submittedName>
</protein>
<dbReference type="Gene3D" id="3.30.465.10">
    <property type="match status" value="1"/>
</dbReference>
<keyword evidence="3" id="KW-0274">FAD</keyword>
<dbReference type="PANTHER" id="PTHR42973">
    <property type="entry name" value="BINDING OXIDOREDUCTASE, PUTATIVE (AFU_ORTHOLOGUE AFUA_1G17690)-RELATED"/>
    <property type="match status" value="1"/>
</dbReference>
<dbReference type="InterPro" id="IPR016166">
    <property type="entry name" value="FAD-bd_PCMH"/>
</dbReference>
<evidence type="ECO:0000256" key="4">
    <source>
        <dbReference type="ARBA" id="ARBA00023002"/>
    </source>
</evidence>